<comment type="subcellular location">
    <subcellularLocation>
        <location evidence="1">Cytoplasm</location>
        <location evidence="1">Perinuclear region</location>
    </subcellularLocation>
</comment>
<proteinExistence type="inferred from homology"/>
<dbReference type="SMART" id="SM00358">
    <property type="entry name" value="DSRM"/>
    <property type="match status" value="1"/>
</dbReference>
<dbReference type="GO" id="GO:0016442">
    <property type="term" value="C:RISC complex"/>
    <property type="evidence" value="ECO:0007669"/>
    <property type="project" value="TreeGrafter"/>
</dbReference>
<dbReference type="InterPro" id="IPR014720">
    <property type="entry name" value="dsRBD_dom"/>
</dbReference>
<dbReference type="GO" id="GO:0048471">
    <property type="term" value="C:perinuclear region of cytoplasm"/>
    <property type="evidence" value="ECO:0007669"/>
    <property type="project" value="UniProtKB-SubCell"/>
</dbReference>
<sequence>MSQAGNQSPADTSGLNIHETQRNNPGKTPIQILHEHGTKSGNLPVYLMEKAEGEAHQPSFVFRVTIGDVSCTGQGPSKKAAKHQAAEAALSVLQIDTGTVNVPVRSESNGVAAETNNHPNSVGILQELALQKGLASS</sequence>
<dbReference type="GO" id="GO:0035197">
    <property type="term" value="F:siRNA binding"/>
    <property type="evidence" value="ECO:0007669"/>
    <property type="project" value="TreeGrafter"/>
</dbReference>
<evidence type="ECO:0000259" key="9">
    <source>
        <dbReference type="PROSITE" id="PS50137"/>
    </source>
</evidence>
<feature type="domain" description="DRBM" evidence="9">
    <location>
        <begin position="28"/>
        <end position="95"/>
    </location>
</feature>
<evidence type="ECO:0000256" key="2">
    <source>
        <dbReference type="ARBA" id="ARBA00005856"/>
    </source>
</evidence>
<evidence type="ECO:0000256" key="6">
    <source>
        <dbReference type="ARBA" id="ARBA00023158"/>
    </source>
</evidence>
<dbReference type="Proteomes" id="UP001187415">
    <property type="component" value="Unassembled WGS sequence"/>
</dbReference>
<gene>
    <name evidence="10" type="ORF">Q5P01_013563</name>
</gene>
<organism evidence="10 11">
    <name type="scientific">Channa striata</name>
    <name type="common">Snakehead murrel</name>
    <name type="synonym">Ophicephalus striatus</name>
    <dbReference type="NCBI Taxonomy" id="64152"/>
    <lineage>
        <taxon>Eukaryota</taxon>
        <taxon>Metazoa</taxon>
        <taxon>Chordata</taxon>
        <taxon>Craniata</taxon>
        <taxon>Vertebrata</taxon>
        <taxon>Euteleostomi</taxon>
        <taxon>Actinopterygii</taxon>
        <taxon>Neopterygii</taxon>
        <taxon>Teleostei</taxon>
        <taxon>Neoteleostei</taxon>
        <taxon>Acanthomorphata</taxon>
        <taxon>Anabantaria</taxon>
        <taxon>Anabantiformes</taxon>
        <taxon>Channoidei</taxon>
        <taxon>Channidae</taxon>
        <taxon>Channa</taxon>
    </lineage>
</organism>
<keyword evidence="5 7" id="KW-0694">RNA-binding</keyword>
<dbReference type="GO" id="GO:0005634">
    <property type="term" value="C:nucleus"/>
    <property type="evidence" value="ECO:0007669"/>
    <property type="project" value="TreeGrafter"/>
</dbReference>
<evidence type="ECO:0000256" key="8">
    <source>
        <dbReference type="SAM" id="MobiDB-lite"/>
    </source>
</evidence>
<dbReference type="PANTHER" id="PTHR46205:SF2">
    <property type="entry name" value="INTERFERON-INDUCIBLE DOUBLE-STRANDED RNA-DEPENDENT PROTEIN KINASE ACTIVATOR A"/>
    <property type="match status" value="1"/>
</dbReference>
<dbReference type="PANTHER" id="PTHR46205">
    <property type="entry name" value="LOQUACIOUS, ISOFORM B"/>
    <property type="match status" value="1"/>
</dbReference>
<evidence type="ECO:0000256" key="5">
    <source>
        <dbReference type="ARBA" id="ARBA00022884"/>
    </source>
</evidence>
<keyword evidence="6" id="KW-0943">RNA-mediated gene silencing</keyword>
<dbReference type="PROSITE" id="PS50137">
    <property type="entry name" value="DS_RBD"/>
    <property type="match status" value="1"/>
</dbReference>
<dbReference type="FunFam" id="3.30.160.20:FF:000005">
    <property type="entry name" value="Putative double-stranded RNA-specific adenosine deaminase"/>
    <property type="match status" value="1"/>
</dbReference>
<evidence type="ECO:0000313" key="10">
    <source>
        <dbReference type="EMBL" id="KAK2839823.1"/>
    </source>
</evidence>
<dbReference type="Gene3D" id="3.30.160.20">
    <property type="match status" value="1"/>
</dbReference>
<accession>A0AA88MKD9</accession>
<evidence type="ECO:0000256" key="4">
    <source>
        <dbReference type="ARBA" id="ARBA00022737"/>
    </source>
</evidence>
<keyword evidence="3" id="KW-0963">Cytoplasm</keyword>
<feature type="region of interest" description="Disordered" evidence="8">
    <location>
        <begin position="1"/>
        <end position="38"/>
    </location>
</feature>
<dbReference type="SUPFAM" id="SSF54768">
    <property type="entry name" value="dsRNA-binding domain-like"/>
    <property type="match status" value="1"/>
</dbReference>
<dbReference type="InterPro" id="IPR051247">
    <property type="entry name" value="RLC_Component"/>
</dbReference>
<evidence type="ECO:0000256" key="3">
    <source>
        <dbReference type="ARBA" id="ARBA00022490"/>
    </source>
</evidence>
<dbReference type="EMBL" id="JAUPFM010000010">
    <property type="protein sequence ID" value="KAK2839823.1"/>
    <property type="molecule type" value="Genomic_DNA"/>
</dbReference>
<dbReference type="GO" id="GO:0030422">
    <property type="term" value="P:siRNA processing"/>
    <property type="evidence" value="ECO:0007669"/>
    <property type="project" value="TreeGrafter"/>
</dbReference>
<dbReference type="GO" id="GO:0070578">
    <property type="term" value="C:RISC-loading complex"/>
    <property type="evidence" value="ECO:0007669"/>
    <property type="project" value="TreeGrafter"/>
</dbReference>
<reference evidence="10" key="1">
    <citation type="submission" date="2023-07" db="EMBL/GenBank/DDBJ databases">
        <title>Chromosome-level Genome Assembly of Striped Snakehead (Channa striata).</title>
        <authorList>
            <person name="Liu H."/>
        </authorList>
    </citation>
    <scope>NUCLEOTIDE SEQUENCE</scope>
    <source>
        <strain evidence="10">Gz</strain>
        <tissue evidence="10">Muscle</tissue>
    </source>
</reference>
<dbReference type="GO" id="GO:0003725">
    <property type="term" value="F:double-stranded RNA binding"/>
    <property type="evidence" value="ECO:0007669"/>
    <property type="project" value="TreeGrafter"/>
</dbReference>
<keyword evidence="4" id="KW-0677">Repeat</keyword>
<dbReference type="GO" id="GO:0070920">
    <property type="term" value="P:regulation of regulatory ncRNA processing"/>
    <property type="evidence" value="ECO:0007669"/>
    <property type="project" value="TreeGrafter"/>
</dbReference>
<keyword evidence="11" id="KW-1185">Reference proteome</keyword>
<name>A0AA88MKD9_CHASR</name>
<evidence type="ECO:0000256" key="1">
    <source>
        <dbReference type="ARBA" id="ARBA00004556"/>
    </source>
</evidence>
<comment type="similarity">
    <text evidence="2">Belongs to the PRKRA family.</text>
</comment>
<comment type="caution">
    <text evidence="10">The sequence shown here is derived from an EMBL/GenBank/DDBJ whole genome shotgun (WGS) entry which is preliminary data.</text>
</comment>
<protein>
    <recommendedName>
        <fullName evidence="9">DRBM domain-containing protein</fullName>
    </recommendedName>
</protein>
<evidence type="ECO:0000313" key="11">
    <source>
        <dbReference type="Proteomes" id="UP001187415"/>
    </source>
</evidence>
<dbReference type="Pfam" id="PF00035">
    <property type="entry name" value="dsrm"/>
    <property type="match status" value="1"/>
</dbReference>
<feature type="compositionally biased region" description="Polar residues" evidence="8">
    <location>
        <begin position="1"/>
        <end position="15"/>
    </location>
</feature>
<evidence type="ECO:0000256" key="7">
    <source>
        <dbReference type="PROSITE-ProRule" id="PRU00266"/>
    </source>
</evidence>
<dbReference type="AlphaFoldDB" id="A0AA88MKD9"/>